<feature type="domain" description="N-acetyltransferase" evidence="1">
    <location>
        <begin position="1"/>
        <end position="163"/>
    </location>
</feature>
<organism evidence="2 3">
    <name type="scientific">Alcaligenes pakistanensis</name>
    <dbReference type="NCBI Taxonomy" id="1482717"/>
    <lineage>
        <taxon>Bacteria</taxon>
        <taxon>Pseudomonadati</taxon>
        <taxon>Pseudomonadota</taxon>
        <taxon>Betaproteobacteria</taxon>
        <taxon>Burkholderiales</taxon>
        <taxon>Alcaligenaceae</taxon>
        <taxon>Alcaligenes</taxon>
    </lineage>
</organism>
<evidence type="ECO:0000313" key="3">
    <source>
        <dbReference type="Proteomes" id="UP000608923"/>
    </source>
</evidence>
<dbReference type="PROSITE" id="PS51186">
    <property type="entry name" value="GNAT"/>
    <property type="match status" value="1"/>
</dbReference>
<dbReference type="CDD" id="cd04301">
    <property type="entry name" value="NAT_SF"/>
    <property type="match status" value="1"/>
</dbReference>
<dbReference type="SUPFAM" id="SSF55729">
    <property type="entry name" value="Acyl-CoA N-acyltransferases (Nat)"/>
    <property type="match status" value="1"/>
</dbReference>
<accession>A0A8H9II97</accession>
<dbReference type="AlphaFoldDB" id="A0A8H9II97"/>
<protein>
    <submittedName>
        <fullName evidence="2">Acetyltransferase</fullName>
    </submittedName>
</protein>
<name>A0A8H9II97_9BURK</name>
<dbReference type="Pfam" id="PF00583">
    <property type="entry name" value="Acetyltransf_1"/>
    <property type="match status" value="1"/>
</dbReference>
<gene>
    <name evidence="2" type="ORF">GCM10010096_02590</name>
</gene>
<dbReference type="Gene3D" id="3.40.630.30">
    <property type="match status" value="1"/>
</dbReference>
<keyword evidence="3" id="KW-1185">Reference proteome</keyword>
<dbReference type="GO" id="GO:0016747">
    <property type="term" value="F:acyltransferase activity, transferring groups other than amino-acyl groups"/>
    <property type="evidence" value="ECO:0007669"/>
    <property type="project" value="InterPro"/>
</dbReference>
<proteinExistence type="predicted"/>
<reference evidence="3" key="1">
    <citation type="journal article" date="2019" name="Int. J. Syst. Evol. Microbiol.">
        <title>The Global Catalogue of Microorganisms (GCM) 10K type strain sequencing project: providing services to taxonomists for standard genome sequencing and annotation.</title>
        <authorList>
            <consortium name="The Broad Institute Genomics Platform"/>
            <consortium name="The Broad Institute Genome Sequencing Center for Infectious Disease"/>
            <person name="Wu L."/>
            <person name="Ma J."/>
        </authorList>
    </citation>
    <scope>NUCLEOTIDE SEQUENCE [LARGE SCALE GENOMIC DNA]</scope>
    <source>
        <strain evidence="3">KCTC 42083</strain>
    </source>
</reference>
<evidence type="ECO:0000313" key="2">
    <source>
        <dbReference type="EMBL" id="GHC36761.1"/>
    </source>
</evidence>
<comment type="caution">
    <text evidence="2">The sequence shown here is derived from an EMBL/GenBank/DDBJ whole genome shotgun (WGS) entry which is preliminary data.</text>
</comment>
<evidence type="ECO:0000259" key="1">
    <source>
        <dbReference type="PROSITE" id="PS51186"/>
    </source>
</evidence>
<dbReference type="InterPro" id="IPR000182">
    <property type="entry name" value="GNAT_dom"/>
</dbReference>
<dbReference type="Proteomes" id="UP000608923">
    <property type="component" value="Unassembled WGS sequence"/>
</dbReference>
<sequence length="165" mass="18401">MRVHDLGQVLDVQADVYDADILEDRSFYQNRLDLAPDSCWVARDADNSLQGYLVSYPWAGLLPPSLGDPLNSLPAPADQWFIHDCAVMRRAQGRGVAGALLRAGRRYAWQRGLRRCSLVSLGPAVGYWERLGYKPIEGVPAPVLEAKLRQYGDQASFMDCPVRPD</sequence>
<dbReference type="InterPro" id="IPR016181">
    <property type="entry name" value="Acyl_CoA_acyltransferase"/>
</dbReference>
<dbReference type="EMBL" id="BMZN01000001">
    <property type="protein sequence ID" value="GHC36761.1"/>
    <property type="molecule type" value="Genomic_DNA"/>
</dbReference>
<keyword evidence="2" id="KW-0808">Transferase</keyword>